<dbReference type="OrthoDB" id="10036177at2759"/>
<evidence type="ECO:0000256" key="1">
    <source>
        <dbReference type="SAM" id="MobiDB-lite"/>
    </source>
</evidence>
<name>A0A8K1FYI3_9PASS</name>
<dbReference type="Proteomes" id="UP000796761">
    <property type="component" value="Unassembled WGS sequence"/>
</dbReference>
<dbReference type="EMBL" id="SWJQ01002103">
    <property type="protein sequence ID" value="TRZ06891.1"/>
    <property type="molecule type" value="Genomic_DNA"/>
</dbReference>
<proteinExistence type="predicted"/>
<feature type="region of interest" description="Disordered" evidence="1">
    <location>
        <begin position="1"/>
        <end position="38"/>
    </location>
</feature>
<comment type="caution">
    <text evidence="2">The sequence shown here is derived from an EMBL/GenBank/DDBJ whole genome shotgun (WGS) entry which is preliminary data.</text>
</comment>
<protein>
    <submittedName>
        <fullName evidence="2">Uncharacterized protein</fullName>
    </submittedName>
</protein>
<evidence type="ECO:0000313" key="2">
    <source>
        <dbReference type="EMBL" id="TRZ06891.1"/>
    </source>
</evidence>
<gene>
    <name evidence="2" type="ORF">HGM15179_020217</name>
</gene>
<reference evidence="2" key="1">
    <citation type="submission" date="2019-04" db="EMBL/GenBank/DDBJ databases">
        <title>Genome assembly of Zosterops borbonicus 15179.</title>
        <authorList>
            <person name="Leroy T."/>
            <person name="Anselmetti Y."/>
            <person name="Tilak M.-K."/>
            <person name="Nabholz B."/>
        </authorList>
    </citation>
    <scope>NUCLEOTIDE SEQUENCE</scope>
    <source>
        <strain evidence="2">HGM_15179</strain>
        <tissue evidence="2">Muscle</tissue>
    </source>
</reference>
<accession>A0A8K1FYI3</accession>
<keyword evidence="3" id="KW-1185">Reference proteome</keyword>
<evidence type="ECO:0000313" key="3">
    <source>
        <dbReference type="Proteomes" id="UP000796761"/>
    </source>
</evidence>
<organism evidence="2 3">
    <name type="scientific">Zosterops borbonicus</name>
    <dbReference type="NCBI Taxonomy" id="364589"/>
    <lineage>
        <taxon>Eukaryota</taxon>
        <taxon>Metazoa</taxon>
        <taxon>Chordata</taxon>
        <taxon>Craniata</taxon>
        <taxon>Vertebrata</taxon>
        <taxon>Euteleostomi</taxon>
        <taxon>Archelosauria</taxon>
        <taxon>Archosauria</taxon>
        <taxon>Dinosauria</taxon>
        <taxon>Saurischia</taxon>
        <taxon>Theropoda</taxon>
        <taxon>Coelurosauria</taxon>
        <taxon>Aves</taxon>
        <taxon>Neognathae</taxon>
        <taxon>Neoaves</taxon>
        <taxon>Telluraves</taxon>
        <taxon>Australaves</taxon>
        <taxon>Passeriformes</taxon>
        <taxon>Sylvioidea</taxon>
        <taxon>Zosteropidae</taxon>
        <taxon>Zosterops</taxon>
    </lineage>
</organism>
<sequence length="99" mass="11111">MAQEKMELDLELPPGSAAAPGDGGGLRRSNSAPLIHGLRKDQKLARQSKDLLLKLRSKMEIHSQWEQGHVAWEEYRDTVRMSGDGIRKAKAQMEKCERG</sequence>
<dbReference type="AlphaFoldDB" id="A0A8K1FYI3"/>